<feature type="domain" description="NmrA-like" evidence="1">
    <location>
        <begin position="6"/>
        <end position="248"/>
    </location>
</feature>
<organism evidence="2 3">
    <name type="scientific">Stakelama flava</name>
    <dbReference type="NCBI Taxonomy" id="2860338"/>
    <lineage>
        <taxon>Bacteria</taxon>
        <taxon>Pseudomonadati</taxon>
        <taxon>Pseudomonadota</taxon>
        <taxon>Alphaproteobacteria</taxon>
        <taxon>Sphingomonadales</taxon>
        <taxon>Sphingomonadaceae</taxon>
        <taxon>Stakelama</taxon>
    </lineage>
</organism>
<accession>A0ABS6XIY8</accession>
<dbReference type="Pfam" id="PF05368">
    <property type="entry name" value="NmrA"/>
    <property type="match status" value="1"/>
</dbReference>
<evidence type="ECO:0000259" key="1">
    <source>
        <dbReference type="Pfam" id="PF05368"/>
    </source>
</evidence>
<proteinExistence type="predicted"/>
<gene>
    <name evidence="2" type="ORF">KY084_04310</name>
</gene>
<keyword evidence="3" id="KW-1185">Reference proteome</keyword>
<evidence type="ECO:0000313" key="3">
    <source>
        <dbReference type="Proteomes" id="UP001197214"/>
    </source>
</evidence>
<dbReference type="InterPro" id="IPR052718">
    <property type="entry name" value="NmrA-type_oxidoreductase"/>
</dbReference>
<name>A0ABS6XIY8_9SPHN</name>
<dbReference type="CDD" id="cd05269">
    <property type="entry name" value="TMR_SDR_a"/>
    <property type="match status" value="1"/>
</dbReference>
<evidence type="ECO:0000313" key="2">
    <source>
        <dbReference type="EMBL" id="MBW4330096.1"/>
    </source>
</evidence>
<dbReference type="PANTHER" id="PTHR47129">
    <property type="entry name" value="QUINONE OXIDOREDUCTASE 2"/>
    <property type="match status" value="1"/>
</dbReference>
<dbReference type="RefSeq" id="WP_219237210.1">
    <property type="nucleotide sequence ID" value="NZ_JAHWZX010000003.1"/>
</dbReference>
<sequence>MNETPKLFVTGATGHLGGLVIDELIAMVPSARIVAGVRDTAGENAIALRDKGIEIRIADYSDPQTLTKAFKSVDRLLFISGSEIGKRVTQHRNVINAARDAGIGSIAYTSILHADTSPLFLAQEHRDTEAALAEANIPHTLLRNGWYTEVYTWRLPLALKHNVLIGAAGAGRVSSAARVDYAKAAATVLTSDDHIGKTYELAGDDSFTMAQLANVVADATGAPMEYQDMAAEDFRNAAIEAGVPEMFASVLSDTDAGVAQGALSENGGDLAKLIGRPTTPFWTTITDFLRQSA</sequence>
<dbReference type="PANTHER" id="PTHR47129:SF1">
    <property type="entry name" value="NMRA-LIKE DOMAIN-CONTAINING PROTEIN"/>
    <property type="match status" value="1"/>
</dbReference>
<dbReference type="EMBL" id="JAHWZX010000003">
    <property type="protein sequence ID" value="MBW4330096.1"/>
    <property type="molecule type" value="Genomic_DNA"/>
</dbReference>
<reference evidence="2 3" key="1">
    <citation type="submission" date="2021-07" db="EMBL/GenBank/DDBJ databases">
        <title>Stakelama flava sp. nov., a novel endophytic bacterium isolated from branch of Kandelia candel.</title>
        <authorList>
            <person name="Tuo L."/>
        </authorList>
    </citation>
    <scope>NUCLEOTIDE SEQUENCE [LARGE SCALE GENOMIC DNA]</scope>
    <source>
        <strain evidence="2 3">CBK3Z-3</strain>
    </source>
</reference>
<comment type="caution">
    <text evidence="2">The sequence shown here is derived from an EMBL/GenBank/DDBJ whole genome shotgun (WGS) entry which is preliminary data.</text>
</comment>
<dbReference type="InterPro" id="IPR008030">
    <property type="entry name" value="NmrA-like"/>
</dbReference>
<dbReference type="Proteomes" id="UP001197214">
    <property type="component" value="Unassembled WGS sequence"/>
</dbReference>
<protein>
    <submittedName>
        <fullName evidence="2">SDR family oxidoreductase</fullName>
    </submittedName>
</protein>